<dbReference type="InterPro" id="IPR036900">
    <property type="entry name" value="A-D-PHexomutase_C_sf"/>
</dbReference>
<evidence type="ECO:0000256" key="5">
    <source>
        <dbReference type="ARBA" id="ARBA00022842"/>
    </source>
</evidence>
<dbReference type="Pfam" id="PF02879">
    <property type="entry name" value="PGM_PMM_II"/>
    <property type="match status" value="1"/>
</dbReference>
<dbReference type="InterPro" id="IPR005841">
    <property type="entry name" value="Alpha-D-phosphohexomutase_SF"/>
</dbReference>
<reference evidence="14" key="1">
    <citation type="submission" date="2022-06" db="EMBL/GenBank/DDBJ databases">
        <title>Detection of beta-lactamases in bacteria of animal origin.</title>
        <authorList>
            <person name="Mlynarcik P."/>
            <person name="Zdarska V."/>
            <person name="Chudobova H."/>
            <person name="Prochazkova P."/>
            <person name="Hricova K."/>
            <person name="Mezerova K."/>
            <person name="Bardon J."/>
            <person name="Dolejska M."/>
            <person name="Sukkar I."/>
            <person name="Kolar M."/>
        </authorList>
    </citation>
    <scope>NUCLEOTIDE SEQUENCE</scope>
    <source>
        <strain evidence="14">S 300-3</strain>
    </source>
</reference>
<dbReference type="PANTHER" id="PTHR45745">
    <property type="entry name" value="PHOSPHOMANNOMUTASE 45A"/>
    <property type="match status" value="1"/>
</dbReference>
<evidence type="ECO:0000256" key="2">
    <source>
        <dbReference type="ARBA" id="ARBA00010231"/>
    </source>
</evidence>
<keyword evidence="6 14" id="KW-0413">Isomerase</keyword>
<keyword evidence="4 8" id="KW-0479">Metal-binding</keyword>
<comment type="caution">
    <text evidence="14">The sequence shown here is derived from an EMBL/GenBank/DDBJ whole genome shotgun (WGS) entry which is preliminary data.</text>
</comment>
<dbReference type="EC" id="5.4.2.2" evidence="7"/>
<dbReference type="InterPro" id="IPR005843">
    <property type="entry name" value="A-D-PHexomutase_C"/>
</dbReference>
<dbReference type="EMBL" id="JAMYBS010000001">
    <property type="protein sequence ID" value="MCO7543156.1"/>
    <property type="molecule type" value="Genomic_DNA"/>
</dbReference>
<organism evidence="14 15">
    <name type="scientific">Stutzerimonas nitrititolerans</name>
    <dbReference type="NCBI Taxonomy" id="2482751"/>
    <lineage>
        <taxon>Bacteria</taxon>
        <taxon>Pseudomonadati</taxon>
        <taxon>Pseudomonadota</taxon>
        <taxon>Gammaproteobacteria</taxon>
        <taxon>Pseudomonadales</taxon>
        <taxon>Pseudomonadaceae</taxon>
        <taxon>Stutzerimonas</taxon>
    </lineage>
</organism>
<dbReference type="Gene3D" id="3.30.310.50">
    <property type="entry name" value="Alpha-D-phosphohexomutase, C-terminal domain"/>
    <property type="match status" value="1"/>
</dbReference>
<evidence type="ECO:0000259" key="13">
    <source>
        <dbReference type="Pfam" id="PF02880"/>
    </source>
</evidence>
<evidence type="ECO:0000256" key="6">
    <source>
        <dbReference type="ARBA" id="ARBA00023235"/>
    </source>
</evidence>
<feature type="region of interest" description="Disordered" evidence="9">
    <location>
        <begin position="27"/>
        <end position="47"/>
    </location>
</feature>
<dbReference type="GO" id="GO:0004614">
    <property type="term" value="F:phosphoglucomutase activity"/>
    <property type="evidence" value="ECO:0007669"/>
    <property type="project" value="UniProtKB-UniRule"/>
</dbReference>
<gene>
    <name evidence="14" type="primary">pgm</name>
    <name evidence="14" type="ORF">NJF43_00075</name>
</gene>
<dbReference type="RefSeq" id="WP_253161976.1">
    <property type="nucleotide sequence ID" value="NZ_JAMYBS010000001.1"/>
</dbReference>
<dbReference type="AlphaFoldDB" id="A0AA41WCV0"/>
<name>A0AA41WCV0_9GAMM</name>
<dbReference type="GO" id="GO:0000287">
    <property type="term" value="F:magnesium ion binding"/>
    <property type="evidence" value="ECO:0007669"/>
    <property type="project" value="InterPro"/>
</dbReference>
<feature type="domain" description="Alpha-D-phosphohexomutase alpha/beta/alpha" evidence="13">
    <location>
        <begin position="329"/>
        <end position="447"/>
    </location>
</feature>
<dbReference type="NCBIfam" id="TIGR01132">
    <property type="entry name" value="pgm"/>
    <property type="match status" value="1"/>
</dbReference>
<dbReference type="Proteomes" id="UP001165292">
    <property type="component" value="Unassembled WGS sequence"/>
</dbReference>
<feature type="domain" description="Alpha-D-phosphohexomutase C-terminal" evidence="10">
    <location>
        <begin position="499"/>
        <end position="544"/>
    </location>
</feature>
<dbReference type="Pfam" id="PF00408">
    <property type="entry name" value="PGM_PMM_IV"/>
    <property type="match status" value="1"/>
</dbReference>
<dbReference type="InterPro" id="IPR005845">
    <property type="entry name" value="A-D-PHexomutase_a/b/a-II"/>
</dbReference>
<evidence type="ECO:0000259" key="10">
    <source>
        <dbReference type="Pfam" id="PF00408"/>
    </source>
</evidence>
<dbReference type="SUPFAM" id="SSF55957">
    <property type="entry name" value="Phosphoglucomutase, C-terminal domain"/>
    <property type="match status" value="1"/>
</dbReference>
<keyword evidence="5 8" id="KW-0460">Magnesium</keyword>
<dbReference type="GO" id="GO:0008973">
    <property type="term" value="F:phosphopentomutase activity"/>
    <property type="evidence" value="ECO:0007669"/>
    <property type="project" value="TreeGrafter"/>
</dbReference>
<comment type="similarity">
    <text evidence="2 8">Belongs to the phosphohexose mutase family.</text>
</comment>
<feature type="domain" description="Alpha-D-phosphohexomutase alpha/beta/alpha" evidence="11">
    <location>
        <begin position="41"/>
        <end position="186"/>
    </location>
</feature>
<dbReference type="GO" id="GO:0005975">
    <property type="term" value="P:carbohydrate metabolic process"/>
    <property type="evidence" value="ECO:0007669"/>
    <property type="project" value="UniProtKB-UniRule"/>
</dbReference>
<proteinExistence type="inferred from homology"/>
<evidence type="ECO:0000256" key="9">
    <source>
        <dbReference type="SAM" id="MobiDB-lite"/>
    </source>
</evidence>
<protein>
    <recommendedName>
        <fullName evidence="7">Phosphoglucomutase</fullName>
        <ecNumber evidence="7">5.4.2.2</ecNumber>
    </recommendedName>
</protein>
<dbReference type="Gene3D" id="3.40.120.10">
    <property type="entry name" value="Alpha-D-Glucose-1,6-Bisphosphate, subunit A, domain 3"/>
    <property type="match status" value="3"/>
</dbReference>
<evidence type="ECO:0000256" key="1">
    <source>
        <dbReference type="ARBA" id="ARBA00001946"/>
    </source>
</evidence>
<evidence type="ECO:0000313" key="15">
    <source>
        <dbReference type="Proteomes" id="UP001165292"/>
    </source>
</evidence>
<keyword evidence="3" id="KW-0597">Phosphoprotein</keyword>
<evidence type="ECO:0000256" key="8">
    <source>
        <dbReference type="RuleBase" id="RU004326"/>
    </source>
</evidence>
<evidence type="ECO:0000313" key="14">
    <source>
        <dbReference type="EMBL" id="MCO7543156.1"/>
    </source>
</evidence>
<dbReference type="Pfam" id="PF02880">
    <property type="entry name" value="PGM_PMM_III"/>
    <property type="match status" value="1"/>
</dbReference>
<sequence length="554" mass="59643">MSLDLNAGRLPDDSTLTNIPRLISRYYGERPEPSDPAQQVAFGTSGHRGSSLKNSFNEWHILAVTQAICDYRREQGIDGPLFVGMDTHALSEPAFVSALEVLAANGVETRIDSGCAETNGEPGYTPTPSISHAILEYNKGRSNGLADGIVITPSHNPPADGGFKYNPCNGGPADTGVTRWIQDRANALLVAGLKGVERMDFAQALKSSHVRRFDFIDHYVSGLGQVIDLEAIRHSGLKFAVDPLGGAGVHYWSRIAERYALPLEVLSTRIDPTFRFMRLDWDGKIRMDCSSPHAMAGLIESKDRFDVAFACDTDHDRHGIVARSSGLLNPNHYLAVAIEYLFTHRPEWSTQAAIGKTLVSSSMIDRVASGIGRQVIEVPVGFKWFVDGLMDGSLGFGGEESAGASFLCKNGGAWSTDKDGIILGLLAAEITAVTGKDPGERYRVLTERFGAPVYQRIDAPADREQKAKLGKLSASQVSASELAGQPITQILTEAPGNGAAIGGLKVVTDNGWFAARPSGTEDVYKIYAESFEGQAHLERIQAEAKALVDSVLAG</sequence>
<accession>A0AA41WCV0</accession>
<evidence type="ECO:0000256" key="3">
    <source>
        <dbReference type="ARBA" id="ARBA00022553"/>
    </source>
</evidence>
<evidence type="ECO:0000256" key="4">
    <source>
        <dbReference type="ARBA" id="ARBA00022723"/>
    </source>
</evidence>
<evidence type="ECO:0000259" key="12">
    <source>
        <dbReference type="Pfam" id="PF02879"/>
    </source>
</evidence>
<dbReference type="Pfam" id="PF02878">
    <property type="entry name" value="PGM_PMM_I"/>
    <property type="match status" value="1"/>
</dbReference>
<evidence type="ECO:0000259" key="11">
    <source>
        <dbReference type="Pfam" id="PF02878"/>
    </source>
</evidence>
<feature type="domain" description="Alpha-D-phosphohexomutase alpha/beta/alpha" evidence="12">
    <location>
        <begin position="218"/>
        <end position="321"/>
    </location>
</feature>
<dbReference type="InterPro" id="IPR005844">
    <property type="entry name" value="A-D-PHexomutase_a/b/a-I"/>
</dbReference>
<dbReference type="InterPro" id="IPR016066">
    <property type="entry name" value="A-D-PHexomutase_CS"/>
</dbReference>
<dbReference type="CDD" id="cd05801">
    <property type="entry name" value="PGM_like3"/>
    <property type="match status" value="1"/>
</dbReference>
<dbReference type="InterPro" id="IPR005846">
    <property type="entry name" value="A-D-PHexomutase_a/b/a-III"/>
</dbReference>
<dbReference type="InterPro" id="IPR005852">
    <property type="entry name" value="PGM_a-D-Glc-sp"/>
</dbReference>
<dbReference type="PRINTS" id="PR00509">
    <property type="entry name" value="PGMPMM"/>
</dbReference>
<evidence type="ECO:0000256" key="7">
    <source>
        <dbReference type="NCBIfam" id="TIGR01132"/>
    </source>
</evidence>
<dbReference type="GO" id="GO:0006166">
    <property type="term" value="P:purine ribonucleoside salvage"/>
    <property type="evidence" value="ECO:0007669"/>
    <property type="project" value="TreeGrafter"/>
</dbReference>
<dbReference type="SUPFAM" id="SSF53738">
    <property type="entry name" value="Phosphoglucomutase, first 3 domains"/>
    <property type="match status" value="3"/>
</dbReference>
<comment type="cofactor">
    <cofactor evidence="1">
        <name>Mg(2+)</name>
        <dbReference type="ChEBI" id="CHEBI:18420"/>
    </cofactor>
</comment>
<dbReference type="InterPro" id="IPR016055">
    <property type="entry name" value="A-D-PHexomutase_a/b/a-I/II/III"/>
</dbReference>
<dbReference type="PROSITE" id="PS00710">
    <property type="entry name" value="PGM_PMM"/>
    <property type="match status" value="1"/>
</dbReference>
<dbReference type="PANTHER" id="PTHR45745:SF1">
    <property type="entry name" value="PHOSPHOGLUCOMUTASE 2B-RELATED"/>
    <property type="match status" value="1"/>
</dbReference>